<reference evidence="18 19" key="1">
    <citation type="submission" date="2019-04" db="EMBL/GenBank/DDBJ databases">
        <authorList>
            <person name="Park S."/>
            <person name="Yoon J.-H."/>
        </authorList>
    </citation>
    <scope>NUCLEOTIDE SEQUENCE [LARGE SCALE GENOMIC DNA]</scope>
    <source>
        <strain evidence="18 19">HJM-18</strain>
    </source>
</reference>
<evidence type="ECO:0000256" key="5">
    <source>
        <dbReference type="ARBA" id="ARBA00022475"/>
    </source>
</evidence>
<dbReference type="SUPFAM" id="SSF158855">
    <property type="entry name" value="Lipase chaperone-like"/>
    <property type="match status" value="1"/>
</dbReference>
<keyword evidence="5" id="KW-1003">Cell membrane</keyword>
<evidence type="ECO:0000256" key="17">
    <source>
        <dbReference type="SAM" id="Phobius"/>
    </source>
</evidence>
<evidence type="ECO:0000256" key="14">
    <source>
        <dbReference type="ARBA" id="ARBA00031542"/>
    </source>
</evidence>
<evidence type="ECO:0000256" key="4">
    <source>
        <dbReference type="ARBA" id="ARBA00019692"/>
    </source>
</evidence>
<dbReference type="InterPro" id="IPR004961">
    <property type="entry name" value="Lipase_chaperone"/>
</dbReference>
<dbReference type="EMBL" id="SRPF01000004">
    <property type="protein sequence ID" value="TGN38685.1"/>
    <property type="molecule type" value="Genomic_DNA"/>
</dbReference>
<evidence type="ECO:0000313" key="19">
    <source>
        <dbReference type="Proteomes" id="UP000298325"/>
    </source>
</evidence>
<keyword evidence="6" id="KW-0997">Cell inner membrane</keyword>
<accession>A0A4Z1C5W0</accession>
<keyword evidence="10" id="KW-0443">Lipid metabolism</keyword>
<feature type="region of interest" description="Disordered" evidence="16">
    <location>
        <begin position="334"/>
        <end position="354"/>
    </location>
</feature>
<dbReference type="Pfam" id="PF03280">
    <property type="entry name" value="Lipase_chap"/>
    <property type="match status" value="1"/>
</dbReference>
<name>A0A4Z1C5W0_9GAMM</name>
<evidence type="ECO:0000256" key="9">
    <source>
        <dbReference type="ARBA" id="ARBA00022989"/>
    </source>
</evidence>
<evidence type="ECO:0000256" key="10">
    <source>
        <dbReference type="ARBA" id="ARBA00023098"/>
    </source>
</evidence>
<comment type="subcellular location">
    <subcellularLocation>
        <location evidence="2">Cell inner membrane</location>
        <topology evidence="2">Single-pass membrane protein</topology>
        <orientation evidence="2">Periplasmic side</orientation>
    </subcellularLocation>
</comment>
<evidence type="ECO:0000256" key="1">
    <source>
        <dbReference type="ARBA" id="ARBA00003280"/>
    </source>
</evidence>
<evidence type="ECO:0000256" key="11">
    <source>
        <dbReference type="ARBA" id="ARBA00023136"/>
    </source>
</evidence>
<keyword evidence="19" id="KW-1185">Reference proteome</keyword>
<proteinExistence type="inferred from homology"/>
<keyword evidence="8" id="KW-0442">Lipid degradation</keyword>
<dbReference type="GO" id="GO:0051082">
    <property type="term" value="F:unfolded protein binding"/>
    <property type="evidence" value="ECO:0007669"/>
    <property type="project" value="InterPro"/>
</dbReference>
<evidence type="ECO:0000256" key="15">
    <source>
        <dbReference type="ARBA" id="ARBA00033028"/>
    </source>
</evidence>
<keyword evidence="9 17" id="KW-1133">Transmembrane helix</keyword>
<dbReference type="GO" id="GO:0016042">
    <property type="term" value="P:lipid catabolic process"/>
    <property type="evidence" value="ECO:0007669"/>
    <property type="project" value="UniProtKB-KW"/>
</dbReference>
<feature type="compositionally biased region" description="Polar residues" evidence="16">
    <location>
        <begin position="50"/>
        <end position="61"/>
    </location>
</feature>
<feature type="transmembrane region" description="Helical" evidence="17">
    <location>
        <begin position="12"/>
        <end position="30"/>
    </location>
</feature>
<dbReference type="Proteomes" id="UP000298325">
    <property type="component" value="Unassembled WGS sequence"/>
</dbReference>
<dbReference type="AlphaFoldDB" id="A0A4Z1C5W0"/>
<dbReference type="OrthoDB" id="7025807at2"/>
<keyword evidence="12" id="KW-0143">Chaperone</keyword>
<comment type="function">
    <text evidence="1">May be involved in the folding of the extracellular lipase during its passage through the periplasm.</text>
</comment>
<evidence type="ECO:0000256" key="8">
    <source>
        <dbReference type="ARBA" id="ARBA00022963"/>
    </source>
</evidence>
<keyword evidence="11 17" id="KW-0472">Membrane</keyword>
<comment type="caution">
    <text evidence="18">The sequence shown here is derived from an EMBL/GenBank/DDBJ whole genome shotgun (WGS) entry which is preliminary data.</text>
</comment>
<evidence type="ECO:0000256" key="13">
    <source>
        <dbReference type="ARBA" id="ARBA00030948"/>
    </source>
</evidence>
<dbReference type="GO" id="GO:0005886">
    <property type="term" value="C:plasma membrane"/>
    <property type="evidence" value="ECO:0007669"/>
    <property type="project" value="UniProtKB-SubCell"/>
</dbReference>
<sequence length="370" mass="40610">MAKQPSLLKRAIFPLIALVPLVAATVWLVTGEQEAATAGKSQVPAVAAPTSENVQAPTANPQPADLASAEATAMVSHQTPKSLGENPFAPSLSGTDIDGALKAGPDGQLIVDLATKDFFDYFLNTVGEVSPETALAEIEALARNNLPAEAAEQALAILDQYLDYKQQALEMGNRSLDPSRQSDPAYQLQVLKSALADLKQLRRNAFDPATHDAFFALEEAYGEYTLASIEIQQRDDLSLQSKQTLLNWHREQLPAQLRQTETRMIKETEVGQQRQAAIAEASSPDEAGERLRELGVDAERADEVVSYLQERENFDARFQQYQQALASLEKAGISSDDFDTQQSELLQQHFDSEQTRTWAKLRSLDSQSPQ</sequence>
<evidence type="ECO:0000256" key="16">
    <source>
        <dbReference type="SAM" id="MobiDB-lite"/>
    </source>
</evidence>
<organism evidence="18 19">
    <name type="scientific">Marinobacter confluentis</name>
    <dbReference type="NCBI Taxonomy" id="1697557"/>
    <lineage>
        <taxon>Bacteria</taxon>
        <taxon>Pseudomonadati</taxon>
        <taxon>Pseudomonadota</taxon>
        <taxon>Gammaproteobacteria</taxon>
        <taxon>Pseudomonadales</taxon>
        <taxon>Marinobacteraceae</taxon>
        <taxon>Marinobacter</taxon>
    </lineage>
</organism>
<evidence type="ECO:0000256" key="3">
    <source>
        <dbReference type="ARBA" id="ARBA00010358"/>
    </source>
</evidence>
<protein>
    <recommendedName>
        <fullName evidence="4">Lipase chaperone</fullName>
    </recommendedName>
    <alternativeName>
        <fullName evidence="15">Lipase foldase</fullName>
    </alternativeName>
    <alternativeName>
        <fullName evidence="13">Lipase helper protein</fullName>
    </alternativeName>
    <alternativeName>
        <fullName evidence="14">Lipase modulator</fullName>
    </alternativeName>
</protein>
<feature type="region of interest" description="Disordered" evidence="16">
    <location>
        <begin position="38"/>
        <end position="66"/>
    </location>
</feature>
<comment type="similarity">
    <text evidence="3">Belongs to the lipase chaperone family.</text>
</comment>
<evidence type="ECO:0000256" key="2">
    <source>
        <dbReference type="ARBA" id="ARBA00004383"/>
    </source>
</evidence>
<keyword evidence="7 17" id="KW-0812">Transmembrane</keyword>
<evidence type="ECO:0000256" key="12">
    <source>
        <dbReference type="ARBA" id="ARBA00023186"/>
    </source>
</evidence>
<evidence type="ECO:0000256" key="7">
    <source>
        <dbReference type="ARBA" id="ARBA00022692"/>
    </source>
</evidence>
<evidence type="ECO:0000256" key="6">
    <source>
        <dbReference type="ARBA" id="ARBA00022519"/>
    </source>
</evidence>
<gene>
    <name evidence="18" type="ORF">E5Q11_13140</name>
</gene>
<dbReference type="RefSeq" id="WP_135803911.1">
    <property type="nucleotide sequence ID" value="NZ_SRPF01000004.1"/>
</dbReference>
<evidence type="ECO:0000313" key="18">
    <source>
        <dbReference type="EMBL" id="TGN38685.1"/>
    </source>
</evidence>
<dbReference type="GO" id="GO:0006457">
    <property type="term" value="P:protein folding"/>
    <property type="evidence" value="ECO:0007669"/>
    <property type="project" value="InterPro"/>
</dbReference>